<evidence type="ECO:0008006" key="5">
    <source>
        <dbReference type="Google" id="ProtNLM"/>
    </source>
</evidence>
<evidence type="ECO:0000313" key="4">
    <source>
        <dbReference type="Proteomes" id="UP001172457"/>
    </source>
</evidence>
<dbReference type="InterPro" id="IPR043128">
    <property type="entry name" value="Rev_trsase/Diguanyl_cyclase"/>
</dbReference>
<dbReference type="Proteomes" id="UP001172457">
    <property type="component" value="Chromosome 8"/>
</dbReference>
<sequence length="276" mass="31437">MPLKDGNQGISFKPYNKYPFIQQDLTDKLTRRWLEQGMVRHVNNSFASTMAFQSLMNHVFNTSLRNFVLVFFDGILVYNPSPEAHMQQLKMVLEISRQNALYLGHIISKQGVATDQSKIIVVQGWPLPRNLTQLRGFLGMMSYYFRFVKGYGKIAKHLTQLLKYDDFYWTTEATDAFHTLKGCHNTTSISIFHSRSKLMHRLCIPGLDSESESNSEVVKPYHTYSPSGLAYGKAVYVHHSREEDYRALTSNGVGVAKRGGGMSRNARNENGCEPPI</sequence>
<dbReference type="Gene3D" id="3.50.30.30">
    <property type="match status" value="1"/>
</dbReference>
<comment type="caution">
    <text evidence="3">The sequence shown here is derived from an EMBL/GenBank/DDBJ whole genome shotgun (WGS) entry which is preliminary data.</text>
</comment>
<dbReference type="PANTHER" id="PTHR33064">
    <property type="entry name" value="POL PROTEIN"/>
    <property type="match status" value="1"/>
</dbReference>
<evidence type="ECO:0000313" key="3">
    <source>
        <dbReference type="EMBL" id="KAJ9539473.1"/>
    </source>
</evidence>
<organism evidence="3 4">
    <name type="scientific">Centaurea solstitialis</name>
    <name type="common">yellow star-thistle</name>
    <dbReference type="NCBI Taxonomy" id="347529"/>
    <lineage>
        <taxon>Eukaryota</taxon>
        <taxon>Viridiplantae</taxon>
        <taxon>Streptophyta</taxon>
        <taxon>Embryophyta</taxon>
        <taxon>Tracheophyta</taxon>
        <taxon>Spermatophyta</taxon>
        <taxon>Magnoliopsida</taxon>
        <taxon>eudicotyledons</taxon>
        <taxon>Gunneridae</taxon>
        <taxon>Pentapetalae</taxon>
        <taxon>asterids</taxon>
        <taxon>campanulids</taxon>
        <taxon>Asterales</taxon>
        <taxon>Asteraceae</taxon>
        <taxon>Carduoideae</taxon>
        <taxon>Cardueae</taxon>
        <taxon>Centaureinae</taxon>
        <taxon>Centaurea</taxon>
    </lineage>
</organism>
<dbReference type="EMBL" id="JARYMX010000008">
    <property type="protein sequence ID" value="KAJ9539473.1"/>
    <property type="molecule type" value="Genomic_DNA"/>
</dbReference>
<accession>A0AA38SBW5</accession>
<dbReference type="InterPro" id="IPR051320">
    <property type="entry name" value="Viral_Replic_Matur_Polypro"/>
</dbReference>
<proteinExistence type="predicted"/>
<feature type="region of interest" description="Disordered" evidence="2">
    <location>
        <begin position="256"/>
        <end position="276"/>
    </location>
</feature>
<dbReference type="Gene3D" id="3.30.70.270">
    <property type="match status" value="2"/>
</dbReference>
<dbReference type="SUPFAM" id="SSF52025">
    <property type="entry name" value="PA domain"/>
    <property type="match status" value="1"/>
</dbReference>
<dbReference type="FunFam" id="3.30.70.270:FF:000020">
    <property type="entry name" value="Transposon Tf2-6 polyprotein-like Protein"/>
    <property type="match status" value="1"/>
</dbReference>
<protein>
    <recommendedName>
        <fullName evidence="5">Mitochondrial protein</fullName>
    </recommendedName>
</protein>
<dbReference type="InterPro" id="IPR043502">
    <property type="entry name" value="DNA/RNA_pol_sf"/>
</dbReference>
<dbReference type="SUPFAM" id="SSF56672">
    <property type="entry name" value="DNA/RNA polymerases"/>
    <property type="match status" value="1"/>
</dbReference>
<reference evidence="3" key="1">
    <citation type="submission" date="2023-03" db="EMBL/GenBank/DDBJ databases">
        <title>Chromosome-scale reference genome and RAD-based genetic map of yellow starthistle (Centaurea solstitialis) reveal putative structural variation and QTLs associated with invader traits.</title>
        <authorList>
            <person name="Reatini B."/>
            <person name="Cang F.A."/>
            <person name="Jiang Q."/>
            <person name="Mckibben M.T.W."/>
            <person name="Barker M.S."/>
            <person name="Rieseberg L.H."/>
            <person name="Dlugosch K.M."/>
        </authorList>
    </citation>
    <scope>NUCLEOTIDE SEQUENCE</scope>
    <source>
        <strain evidence="3">CAN-66</strain>
        <tissue evidence="3">Leaf</tissue>
    </source>
</reference>
<evidence type="ECO:0000256" key="2">
    <source>
        <dbReference type="SAM" id="MobiDB-lite"/>
    </source>
</evidence>
<dbReference type="PANTHER" id="PTHR33064:SF37">
    <property type="entry name" value="RIBONUCLEASE H"/>
    <property type="match status" value="1"/>
</dbReference>
<gene>
    <name evidence="3" type="ORF">OSB04_032206</name>
</gene>
<dbReference type="AlphaFoldDB" id="A0AA38SBW5"/>
<keyword evidence="4" id="KW-1185">Reference proteome</keyword>
<evidence type="ECO:0000256" key="1">
    <source>
        <dbReference type="ARBA" id="ARBA00023180"/>
    </source>
</evidence>
<name>A0AA38SBW5_9ASTR</name>
<keyword evidence="1" id="KW-0325">Glycoprotein</keyword>
<dbReference type="InterPro" id="IPR046450">
    <property type="entry name" value="PA_dom_sf"/>
</dbReference>